<dbReference type="Proteomes" id="UP000736373">
    <property type="component" value="Unassembled WGS sequence"/>
</dbReference>
<keyword evidence="2" id="KW-1185">Reference proteome</keyword>
<organism evidence="1 2">
    <name type="scientific">Paraburkholderia podalyriae</name>
    <dbReference type="NCBI Taxonomy" id="1938811"/>
    <lineage>
        <taxon>Bacteria</taxon>
        <taxon>Pseudomonadati</taxon>
        <taxon>Pseudomonadota</taxon>
        <taxon>Betaproteobacteria</taxon>
        <taxon>Burkholderiales</taxon>
        <taxon>Burkholderiaceae</taxon>
        <taxon>Paraburkholderia</taxon>
    </lineage>
</organism>
<dbReference type="RefSeq" id="WP_187639520.1">
    <property type="nucleotide sequence ID" value="NZ_VZQQ01000134.1"/>
</dbReference>
<proteinExistence type="predicted"/>
<reference evidence="1 2" key="1">
    <citation type="submission" date="2019-09" db="EMBL/GenBank/DDBJ databases">
        <title>Paraburkholderia podalyriae sp. nov., A South African Podalyria-associated rhizobium.</title>
        <authorList>
            <person name="Mavima L."/>
            <person name="Beukes C.W."/>
            <person name="Palmer M."/>
            <person name="De Meyer S.E."/>
            <person name="James E.K."/>
            <person name="Maluk M."/>
            <person name="Avontuur J.R."/>
            <person name="Chan W.Y."/>
            <person name="Venter S.N."/>
            <person name="Steenkamp E.T."/>
        </authorList>
    </citation>
    <scope>NUCLEOTIDE SEQUENCE [LARGE SCALE GENOMIC DNA]</scope>
    <source>
        <strain evidence="1 2">WC7.3b</strain>
    </source>
</reference>
<gene>
    <name evidence="1" type="ORF">F6X42_41915</name>
</gene>
<accession>A0ABR7Q2C0</accession>
<evidence type="ECO:0000313" key="2">
    <source>
        <dbReference type="Proteomes" id="UP000736373"/>
    </source>
</evidence>
<sequence>MAGKLNFNAALSGLDFIANGEFTTDDAAEQRVYSLRLIERLLDQLDAQGRDASESEDTNFRHAIAYYGAGQSKLAVDYAFRAANAGDDPIFGEIESPDRTLTLRAALDAASR</sequence>
<comment type="caution">
    <text evidence="1">The sequence shown here is derived from an EMBL/GenBank/DDBJ whole genome shotgun (WGS) entry which is preliminary data.</text>
</comment>
<name>A0ABR7Q2C0_9BURK</name>
<evidence type="ECO:0000313" key="1">
    <source>
        <dbReference type="EMBL" id="MBC8752684.1"/>
    </source>
</evidence>
<dbReference type="EMBL" id="VZQQ01000134">
    <property type="protein sequence ID" value="MBC8752684.1"/>
    <property type="molecule type" value="Genomic_DNA"/>
</dbReference>
<protein>
    <submittedName>
        <fullName evidence="1">Uncharacterized protein</fullName>
    </submittedName>
</protein>